<evidence type="ECO:0008006" key="2">
    <source>
        <dbReference type="Google" id="ProtNLM"/>
    </source>
</evidence>
<protein>
    <recommendedName>
        <fullName evidence="2">Splicing factor YJU2</fullName>
    </recommendedName>
</protein>
<name>A0A059CC40_EUCGR</name>
<dbReference type="InParanoid" id="A0A059CC40"/>
<dbReference type="PANTHER" id="PTHR12111:SF1">
    <property type="entry name" value="SPLICING FACTOR YJU2"/>
    <property type="match status" value="1"/>
</dbReference>
<dbReference type="AlphaFoldDB" id="A0A059CC40"/>
<reference evidence="1" key="1">
    <citation type="submission" date="2013-07" db="EMBL/GenBank/DDBJ databases">
        <title>The genome of Eucalyptus grandis.</title>
        <authorList>
            <person name="Schmutz J."/>
            <person name="Hayes R."/>
            <person name="Myburg A."/>
            <person name="Tuskan G."/>
            <person name="Grattapaglia D."/>
            <person name="Rokhsar D.S."/>
        </authorList>
    </citation>
    <scope>NUCLEOTIDE SEQUENCE</scope>
    <source>
        <tissue evidence="1">Leaf extractions</tissue>
    </source>
</reference>
<gene>
    <name evidence="1" type="ORF">EUGRSUZ_D00156</name>
</gene>
<dbReference type="GO" id="GO:0008380">
    <property type="term" value="P:RNA splicing"/>
    <property type="evidence" value="ECO:0000318"/>
    <property type="project" value="GO_Central"/>
</dbReference>
<organism evidence="1">
    <name type="scientific">Eucalyptus grandis</name>
    <name type="common">Flooded gum</name>
    <dbReference type="NCBI Taxonomy" id="71139"/>
    <lineage>
        <taxon>Eukaryota</taxon>
        <taxon>Viridiplantae</taxon>
        <taxon>Streptophyta</taxon>
        <taxon>Embryophyta</taxon>
        <taxon>Tracheophyta</taxon>
        <taxon>Spermatophyta</taxon>
        <taxon>Magnoliopsida</taxon>
        <taxon>eudicotyledons</taxon>
        <taxon>Gunneridae</taxon>
        <taxon>Pentapetalae</taxon>
        <taxon>rosids</taxon>
        <taxon>malvids</taxon>
        <taxon>Myrtales</taxon>
        <taxon>Myrtaceae</taxon>
        <taxon>Myrtoideae</taxon>
        <taxon>Eucalypteae</taxon>
        <taxon>Eucalyptus</taxon>
    </lineage>
</organism>
<dbReference type="Gramene" id="KCW75761">
    <property type="protein sequence ID" value="KCW75761"/>
    <property type="gene ID" value="EUGRSUZ_D00156"/>
</dbReference>
<evidence type="ECO:0000313" key="1">
    <source>
        <dbReference type="EMBL" id="KCW75761.1"/>
    </source>
</evidence>
<sequence length="159" mass="18515">MRERKVMKKYYQPDFVPSKLPRLRRSKNRQIKLHYKGTKFNYRKEDVVGETYLGIRILMFYSKCTHCCAELTIKTDPRNSDYLMESGATRTFKPWRPQDESEMNTLAALHEMQSVNSGRATVSTDAMLQGLQRTSAAKEEDEVLTKSIVFHVSILSTFH</sequence>
<dbReference type="Pfam" id="PF04502">
    <property type="entry name" value="Saf4_Yju2"/>
    <property type="match status" value="1"/>
</dbReference>
<dbReference type="EMBL" id="KK198756">
    <property type="protein sequence ID" value="KCW75761.1"/>
    <property type="molecule type" value="Genomic_DNA"/>
</dbReference>
<proteinExistence type="predicted"/>
<dbReference type="STRING" id="71139.A0A059CC40"/>
<accession>A0A059CC40</accession>
<dbReference type="PANTHER" id="PTHR12111">
    <property type="entry name" value="SPLICING FACTOR YJU2"/>
    <property type="match status" value="1"/>
</dbReference>
<dbReference type="InterPro" id="IPR007590">
    <property type="entry name" value="Saf4/Yju2"/>
</dbReference>
<dbReference type="OMA" id="THCCAEL"/>
<dbReference type="GO" id="GO:0000398">
    <property type="term" value="P:mRNA splicing, via spliceosome"/>
    <property type="evidence" value="ECO:0007669"/>
    <property type="project" value="InterPro"/>
</dbReference>
<dbReference type="GO" id="GO:0071006">
    <property type="term" value="C:U2-type catalytic step 1 spliceosome"/>
    <property type="evidence" value="ECO:0000318"/>
    <property type="project" value="GO_Central"/>
</dbReference>